<accession>D6Z6Q5</accession>
<dbReference type="Proteomes" id="UP000001508">
    <property type="component" value="Chromosome"/>
</dbReference>
<evidence type="ECO:0000256" key="9">
    <source>
        <dbReference type="ARBA" id="ARBA00022741"/>
    </source>
</evidence>
<dbReference type="InterPro" id="IPR043129">
    <property type="entry name" value="ATPase_NBD"/>
</dbReference>
<keyword evidence="8 16" id="KW-0808">Transferase</keyword>
<evidence type="ECO:0000313" key="17">
    <source>
        <dbReference type="EMBL" id="ADH85014.1"/>
    </source>
</evidence>
<evidence type="ECO:0000256" key="8">
    <source>
        <dbReference type="ARBA" id="ARBA00022679"/>
    </source>
</evidence>
<keyword evidence="12 16" id="KW-0630">Potassium</keyword>
<protein>
    <recommendedName>
        <fullName evidence="15 16">Type III pantothenate kinase</fullName>
        <ecNumber evidence="6 16">2.7.1.33</ecNumber>
    </recommendedName>
    <alternativeName>
        <fullName evidence="16">PanK-III</fullName>
    </alternativeName>
    <alternativeName>
        <fullName evidence="16">Pantothenic acid kinase</fullName>
    </alternativeName>
</protein>
<dbReference type="NCBIfam" id="TIGR00671">
    <property type="entry name" value="baf"/>
    <property type="match status" value="1"/>
</dbReference>
<comment type="caution">
    <text evidence="16">Lacks conserved residue(s) required for the propagation of feature annotation.</text>
</comment>
<dbReference type="STRING" id="589865.DaAHT2_0303"/>
<comment type="similarity">
    <text evidence="14 16">Belongs to the type III pantothenate kinase family.</text>
</comment>
<keyword evidence="13 16" id="KW-0173">Coenzyme A biosynthesis</keyword>
<dbReference type="GO" id="GO:0046872">
    <property type="term" value="F:metal ion binding"/>
    <property type="evidence" value="ECO:0007669"/>
    <property type="project" value="UniProtKB-KW"/>
</dbReference>
<feature type="binding site" evidence="16">
    <location>
        <position position="133"/>
    </location>
    <ligand>
        <name>K(+)</name>
        <dbReference type="ChEBI" id="CHEBI:29103"/>
    </ligand>
</feature>
<comment type="function">
    <text evidence="16">Catalyzes the phosphorylation of pantothenate (Pan), the first step in CoA biosynthesis.</text>
</comment>
<comment type="cofactor">
    <cofactor evidence="16">
        <name>NH4(+)</name>
        <dbReference type="ChEBI" id="CHEBI:28938"/>
    </cofactor>
    <cofactor evidence="16">
        <name>K(+)</name>
        <dbReference type="ChEBI" id="CHEBI:29103"/>
    </cofactor>
    <text evidence="16">A monovalent cation. Ammonium or potassium.</text>
</comment>
<dbReference type="GO" id="GO:0004594">
    <property type="term" value="F:pantothenate kinase activity"/>
    <property type="evidence" value="ECO:0007669"/>
    <property type="project" value="UniProtKB-UniRule"/>
</dbReference>
<comment type="subunit">
    <text evidence="5 16">Homodimer.</text>
</comment>
<evidence type="ECO:0000256" key="16">
    <source>
        <dbReference type="HAMAP-Rule" id="MF_01274"/>
    </source>
</evidence>
<comment type="pathway">
    <text evidence="4 16">Cofactor biosynthesis; coenzyme A biosynthesis; CoA from (R)-pantothenate: step 1/5.</text>
</comment>
<dbReference type="AlphaFoldDB" id="D6Z6Q5"/>
<dbReference type="GO" id="GO:0015937">
    <property type="term" value="P:coenzyme A biosynthetic process"/>
    <property type="evidence" value="ECO:0007669"/>
    <property type="project" value="UniProtKB-UniRule"/>
</dbReference>
<evidence type="ECO:0000256" key="1">
    <source>
        <dbReference type="ARBA" id="ARBA00001206"/>
    </source>
</evidence>
<keyword evidence="7 16" id="KW-0963">Cytoplasm</keyword>
<organism evidence="17 18">
    <name type="scientific">Desulfurivibrio alkaliphilus (strain DSM 19089 / UNIQEM U267 / AHT2)</name>
    <dbReference type="NCBI Taxonomy" id="589865"/>
    <lineage>
        <taxon>Bacteria</taxon>
        <taxon>Pseudomonadati</taxon>
        <taxon>Thermodesulfobacteriota</taxon>
        <taxon>Desulfobulbia</taxon>
        <taxon>Desulfobulbales</taxon>
        <taxon>Desulfobulbaceae</taxon>
        <taxon>Desulfurivibrio</taxon>
    </lineage>
</organism>
<evidence type="ECO:0000256" key="3">
    <source>
        <dbReference type="ARBA" id="ARBA00004496"/>
    </source>
</evidence>
<feature type="active site" description="Proton acceptor" evidence="16">
    <location>
        <position position="113"/>
    </location>
</feature>
<dbReference type="KEGG" id="dak:DaAHT2_0303"/>
<gene>
    <name evidence="16" type="primary">coaX</name>
    <name evidence="17" type="ordered locus">DaAHT2_0303</name>
</gene>
<evidence type="ECO:0000256" key="11">
    <source>
        <dbReference type="ARBA" id="ARBA00022840"/>
    </source>
</evidence>
<evidence type="ECO:0000256" key="15">
    <source>
        <dbReference type="ARBA" id="ARBA00040883"/>
    </source>
</evidence>
<feature type="binding site" evidence="16">
    <location>
        <begin position="6"/>
        <end position="13"/>
    </location>
    <ligand>
        <name>ATP</name>
        <dbReference type="ChEBI" id="CHEBI:30616"/>
    </ligand>
</feature>
<evidence type="ECO:0000256" key="14">
    <source>
        <dbReference type="ARBA" id="ARBA00038036"/>
    </source>
</evidence>
<sequence>MLLAIDVGNSHTVIGLFDGTRLRSQWRLGTSQAVTVDELAARLHTLFTMEKITFGHISDMVIASVVPPVTSTWNRFAQRFLGQDLKVAPMVVSHELDCLIRVELPNPAEVGADRLVNAAAAYQQHQGALIIIDFGTAITLDCVSADGAYLGGTITPGIAIALEAMGQRTAKLPRVDIATPPAAAIGNSTVEAIRSGVLFGYAGLVDGLIRRIRAQMAPADPKVIATGGMAALIAPYSEGIEEVDPLLTLEGLRLIHARNH</sequence>
<name>D6Z6Q5_DESAT</name>
<evidence type="ECO:0000256" key="6">
    <source>
        <dbReference type="ARBA" id="ARBA00012102"/>
    </source>
</evidence>
<dbReference type="EC" id="2.7.1.33" evidence="6 16"/>
<reference evidence="18" key="1">
    <citation type="submission" date="2010-02" db="EMBL/GenBank/DDBJ databases">
        <title>Complete sequence of Desulfurivibrio alkaliphilus AHT2.</title>
        <authorList>
            <consortium name="US DOE Joint Genome Institute"/>
            <person name="Pitluck S."/>
            <person name="Chertkov O."/>
            <person name="Detter J.C."/>
            <person name="Han C."/>
            <person name="Tapia R."/>
            <person name="Larimer F."/>
            <person name="Land M."/>
            <person name="Hauser L."/>
            <person name="Kyrpides N."/>
            <person name="Mikhailova N."/>
            <person name="Sorokin D.Y."/>
            <person name="Muyzer G."/>
            <person name="Woyke T."/>
        </authorList>
    </citation>
    <scope>NUCLEOTIDE SEQUENCE [LARGE SCALE GENOMIC DNA]</scope>
    <source>
        <strain evidence="18">DSM 19089 / UNIQEM U267 / AHT2</strain>
    </source>
</reference>
<evidence type="ECO:0000256" key="5">
    <source>
        <dbReference type="ARBA" id="ARBA00011738"/>
    </source>
</evidence>
<dbReference type="Pfam" id="PF03309">
    <property type="entry name" value="Pan_kinase"/>
    <property type="match status" value="1"/>
</dbReference>
<comment type="cofactor">
    <cofactor evidence="2">
        <name>K(+)</name>
        <dbReference type="ChEBI" id="CHEBI:29103"/>
    </cofactor>
</comment>
<dbReference type="UniPathway" id="UPA00241">
    <property type="reaction ID" value="UER00352"/>
</dbReference>
<dbReference type="HOGENOM" id="CLU_066627_1_0_7"/>
<dbReference type="OrthoDB" id="9804707at2"/>
<feature type="binding site" evidence="16">
    <location>
        <position position="136"/>
    </location>
    <ligand>
        <name>ATP</name>
        <dbReference type="ChEBI" id="CHEBI:30616"/>
    </ligand>
</feature>
<dbReference type="eggNOG" id="COG1521">
    <property type="taxonomic scope" value="Bacteria"/>
</dbReference>
<evidence type="ECO:0000256" key="10">
    <source>
        <dbReference type="ARBA" id="ARBA00022777"/>
    </source>
</evidence>
<feature type="binding site" evidence="16">
    <location>
        <position position="189"/>
    </location>
    <ligand>
        <name>substrate</name>
    </ligand>
</feature>
<dbReference type="Gene3D" id="3.30.420.40">
    <property type="match status" value="2"/>
</dbReference>
<dbReference type="CDD" id="cd24015">
    <property type="entry name" value="ASKHA_NBD_PanK-III"/>
    <property type="match status" value="1"/>
</dbReference>
<keyword evidence="16" id="KW-0479">Metal-binding</keyword>
<comment type="subcellular location">
    <subcellularLocation>
        <location evidence="3 16">Cytoplasm</location>
    </subcellularLocation>
</comment>
<dbReference type="PANTHER" id="PTHR34265">
    <property type="entry name" value="TYPE III PANTOTHENATE KINASE"/>
    <property type="match status" value="1"/>
</dbReference>
<evidence type="ECO:0000256" key="4">
    <source>
        <dbReference type="ARBA" id="ARBA00005225"/>
    </source>
</evidence>
<dbReference type="InterPro" id="IPR004619">
    <property type="entry name" value="Type_III_PanK"/>
</dbReference>
<dbReference type="GO" id="GO:0005737">
    <property type="term" value="C:cytoplasm"/>
    <property type="evidence" value="ECO:0007669"/>
    <property type="project" value="UniProtKB-SubCell"/>
</dbReference>
<dbReference type="NCBIfam" id="NF009848">
    <property type="entry name" value="PRK13318.1-6"/>
    <property type="match status" value="1"/>
</dbReference>
<evidence type="ECO:0000256" key="13">
    <source>
        <dbReference type="ARBA" id="ARBA00022993"/>
    </source>
</evidence>
<evidence type="ECO:0000256" key="7">
    <source>
        <dbReference type="ARBA" id="ARBA00022490"/>
    </source>
</evidence>
<evidence type="ECO:0000256" key="2">
    <source>
        <dbReference type="ARBA" id="ARBA00001958"/>
    </source>
</evidence>
<keyword evidence="18" id="KW-1185">Reference proteome</keyword>
<proteinExistence type="inferred from homology"/>
<evidence type="ECO:0000313" key="18">
    <source>
        <dbReference type="Proteomes" id="UP000001508"/>
    </source>
</evidence>
<keyword evidence="10 16" id="KW-0418">Kinase</keyword>
<dbReference type="InParanoid" id="D6Z6Q5"/>
<comment type="catalytic activity">
    <reaction evidence="1 16">
        <text>(R)-pantothenate + ATP = (R)-4'-phosphopantothenate + ADP + H(+)</text>
        <dbReference type="Rhea" id="RHEA:16373"/>
        <dbReference type="ChEBI" id="CHEBI:10986"/>
        <dbReference type="ChEBI" id="CHEBI:15378"/>
        <dbReference type="ChEBI" id="CHEBI:29032"/>
        <dbReference type="ChEBI" id="CHEBI:30616"/>
        <dbReference type="ChEBI" id="CHEBI:456216"/>
        <dbReference type="EC" id="2.7.1.33"/>
    </reaction>
</comment>
<dbReference type="SUPFAM" id="SSF53067">
    <property type="entry name" value="Actin-like ATPase domain"/>
    <property type="match status" value="2"/>
</dbReference>
<dbReference type="EMBL" id="CP001940">
    <property type="protein sequence ID" value="ADH85014.1"/>
    <property type="molecule type" value="Genomic_DNA"/>
</dbReference>
<dbReference type="GO" id="GO:0005524">
    <property type="term" value="F:ATP binding"/>
    <property type="evidence" value="ECO:0007669"/>
    <property type="project" value="UniProtKB-UniRule"/>
</dbReference>
<evidence type="ECO:0000256" key="12">
    <source>
        <dbReference type="ARBA" id="ARBA00022958"/>
    </source>
</evidence>
<dbReference type="RefSeq" id="WP_013162545.1">
    <property type="nucleotide sequence ID" value="NC_014216.1"/>
</dbReference>
<keyword evidence="11 16" id="KW-0067">ATP-binding</keyword>
<keyword evidence="9 16" id="KW-0547">Nucleotide-binding</keyword>
<feature type="binding site" evidence="16">
    <location>
        <begin position="111"/>
        <end position="114"/>
    </location>
    <ligand>
        <name>substrate</name>
    </ligand>
</feature>
<dbReference type="PANTHER" id="PTHR34265:SF1">
    <property type="entry name" value="TYPE III PANTOTHENATE KINASE"/>
    <property type="match status" value="1"/>
</dbReference>
<dbReference type="HAMAP" id="MF_01274">
    <property type="entry name" value="Pantothen_kinase_3"/>
    <property type="match status" value="1"/>
</dbReference>
<dbReference type="NCBIfam" id="NF009855">
    <property type="entry name" value="PRK13321.1"/>
    <property type="match status" value="1"/>
</dbReference>